<evidence type="ECO:0000256" key="5">
    <source>
        <dbReference type="ARBA" id="ARBA00022989"/>
    </source>
</evidence>
<comment type="caution">
    <text evidence="12">The sequence shown here is derived from an EMBL/GenBank/DDBJ whole genome shotgun (WGS) entry which is preliminary data.</text>
</comment>
<organism evidence="12 13">
    <name type="scientific">Hemibagrus wyckioides</name>
    <dbReference type="NCBI Taxonomy" id="337641"/>
    <lineage>
        <taxon>Eukaryota</taxon>
        <taxon>Metazoa</taxon>
        <taxon>Chordata</taxon>
        <taxon>Craniata</taxon>
        <taxon>Vertebrata</taxon>
        <taxon>Euteleostomi</taxon>
        <taxon>Actinopterygii</taxon>
        <taxon>Neopterygii</taxon>
        <taxon>Teleostei</taxon>
        <taxon>Ostariophysi</taxon>
        <taxon>Siluriformes</taxon>
        <taxon>Bagridae</taxon>
        <taxon>Hemibagrus</taxon>
    </lineage>
</organism>
<dbReference type="GO" id="GO:0042130">
    <property type="term" value="P:negative regulation of T cell proliferation"/>
    <property type="evidence" value="ECO:0007669"/>
    <property type="project" value="TreeGrafter"/>
</dbReference>
<dbReference type="InterPro" id="IPR013783">
    <property type="entry name" value="Ig-like_fold"/>
</dbReference>
<evidence type="ECO:0000256" key="8">
    <source>
        <dbReference type="ARBA" id="ARBA00023170"/>
    </source>
</evidence>
<evidence type="ECO:0000256" key="2">
    <source>
        <dbReference type="ARBA" id="ARBA00022475"/>
    </source>
</evidence>
<sequence length="135" mass="15346">MWLSSIDIAESWISARVGSTVILPCEWRNVSVQIPHVQWSTVSETVFERKGVELYEGEGYMGRVDVPQDKLLNGNCSLVLKNVRLTDAGTYESYLSVRRVERSRSTKWVLVQRVKLSVDETPEETLQDISATRGE</sequence>
<accession>A0A9D3NPB2</accession>
<dbReference type="PANTHER" id="PTHR25466:SF11">
    <property type="entry name" value="GALECTIN 17-RELATED"/>
    <property type="match status" value="1"/>
</dbReference>
<dbReference type="GO" id="GO:0031295">
    <property type="term" value="P:T cell costimulation"/>
    <property type="evidence" value="ECO:0007669"/>
    <property type="project" value="TreeGrafter"/>
</dbReference>
<dbReference type="InterPro" id="IPR036179">
    <property type="entry name" value="Ig-like_dom_sf"/>
</dbReference>
<dbReference type="InterPro" id="IPR051713">
    <property type="entry name" value="T-cell_Activation_Regulation"/>
</dbReference>
<dbReference type="SUPFAM" id="SSF48726">
    <property type="entry name" value="Immunoglobulin"/>
    <property type="match status" value="1"/>
</dbReference>
<dbReference type="GO" id="GO:0071222">
    <property type="term" value="P:cellular response to lipopolysaccharide"/>
    <property type="evidence" value="ECO:0007669"/>
    <property type="project" value="TreeGrafter"/>
</dbReference>
<evidence type="ECO:0000313" key="13">
    <source>
        <dbReference type="Proteomes" id="UP000824219"/>
    </source>
</evidence>
<keyword evidence="7" id="KW-1015">Disulfide bond</keyword>
<dbReference type="GO" id="GO:0007166">
    <property type="term" value="P:cell surface receptor signaling pathway"/>
    <property type="evidence" value="ECO:0007669"/>
    <property type="project" value="TreeGrafter"/>
</dbReference>
<keyword evidence="3" id="KW-0812">Transmembrane</keyword>
<evidence type="ECO:0000256" key="3">
    <source>
        <dbReference type="ARBA" id="ARBA00022692"/>
    </source>
</evidence>
<evidence type="ECO:0000313" key="12">
    <source>
        <dbReference type="EMBL" id="KAG7324645.1"/>
    </source>
</evidence>
<gene>
    <name evidence="12" type="ORF">KOW79_012661</name>
</gene>
<evidence type="ECO:0000256" key="1">
    <source>
        <dbReference type="ARBA" id="ARBA00004251"/>
    </source>
</evidence>
<dbReference type="EMBL" id="JAHKSW010000014">
    <property type="protein sequence ID" value="KAG7324645.1"/>
    <property type="molecule type" value="Genomic_DNA"/>
</dbReference>
<evidence type="ECO:0000256" key="4">
    <source>
        <dbReference type="ARBA" id="ARBA00022729"/>
    </source>
</evidence>
<dbReference type="InterPro" id="IPR013106">
    <property type="entry name" value="Ig_V-set"/>
</dbReference>
<dbReference type="GO" id="GO:0006955">
    <property type="term" value="P:immune response"/>
    <property type="evidence" value="ECO:0007669"/>
    <property type="project" value="TreeGrafter"/>
</dbReference>
<evidence type="ECO:0000256" key="7">
    <source>
        <dbReference type="ARBA" id="ARBA00023157"/>
    </source>
</evidence>
<evidence type="ECO:0000256" key="10">
    <source>
        <dbReference type="ARBA" id="ARBA00023319"/>
    </source>
</evidence>
<keyword evidence="10" id="KW-0393">Immunoglobulin domain</keyword>
<feature type="domain" description="Immunoglobulin V-set" evidence="11">
    <location>
        <begin position="10"/>
        <end position="92"/>
    </location>
</feature>
<evidence type="ECO:0000256" key="9">
    <source>
        <dbReference type="ARBA" id="ARBA00023180"/>
    </source>
</evidence>
<dbReference type="OrthoDB" id="8960739at2759"/>
<keyword evidence="8" id="KW-0675">Receptor</keyword>
<keyword evidence="9" id="KW-0325">Glycoprotein</keyword>
<dbReference type="Pfam" id="PF07686">
    <property type="entry name" value="V-set"/>
    <property type="match status" value="1"/>
</dbReference>
<keyword evidence="13" id="KW-1185">Reference proteome</keyword>
<keyword evidence="2" id="KW-1003">Cell membrane</keyword>
<proteinExistence type="predicted"/>
<evidence type="ECO:0000256" key="6">
    <source>
        <dbReference type="ARBA" id="ARBA00023136"/>
    </source>
</evidence>
<dbReference type="AlphaFoldDB" id="A0A9D3NPB2"/>
<keyword evidence="5" id="KW-1133">Transmembrane helix</keyword>
<keyword evidence="6" id="KW-0472">Membrane</keyword>
<dbReference type="PANTHER" id="PTHR25466">
    <property type="entry name" value="T-LYMPHOCYTE ACTIVATION ANTIGEN"/>
    <property type="match status" value="1"/>
</dbReference>
<reference evidence="12 13" key="1">
    <citation type="submission" date="2021-06" db="EMBL/GenBank/DDBJ databases">
        <title>Chromosome-level genome assembly of the red-tail catfish (Hemibagrus wyckioides).</title>
        <authorList>
            <person name="Shao F."/>
        </authorList>
    </citation>
    <scope>NUCLEOTIDE SEQUENCE [LARGE SCALE GENOMIC DNA]</scope>
    <source>
        <strain evidence="12">EC202008001</strain>
        <tissue evidence="12">Blood</tissue>
    </source>
</reference>
<name>A0A9D3NPB2_9TELE</name>
<protein>
    <recommendedName>
        <fullName evidence="11">Immunoglobulin V-set domain-containing protein</fullName>
    </recommendedName>
</protein>
<dbReference type="GO" id="GO:0042102">
    <property type="term" value="P:positive regulation of T cell proliferation"/>
    <property type="evidence" value="ECO:0007669"/>
    <property type="project" value="TreeGrafter"/>
</dbReference>
<dbReference type="Proteomes" id="UP000824219">
    <property type="component" value="Linkage Group LG14"/>
</dbReference>
<dbReference type="GO" id="GO:0009897">
    <property type="term" value="C:external side of plasma membrane"/>
    <property type="evidence" value="ECO:0007669"/>
    <property type="project" value="TreeGrafter"/>
</dbReference>
<evidence type="ECO:0000259" key="11">
    <source>
        <dbReference type="Pfam" id="PF07686"/>
    </source>
</evidence>
<keyword evidence="4" id="KW-0732">Signal</keyword>
<dbReference type="Gene3D" id="2.60.40.10">
    <property type="entry name" value="Immunoglobulins"/>
    <property type="match status" value="1"/>
</dbReference>
<comment type="subcellular location">
    <subcellularLocation>
        <location evidence="1">Cell membrane</location>
        <topology evidence="1">Single-pass type I membrane protein</topology>
    </subcellularLocation>
</comment>